<evidence type="ECO:0000256" key="2">
    <source>
        <dbReference type="ARBA" id="ARBA00022475"/>
    </source>
</evidence>
<keyword evidence="6 9" id="KW-0472">Membrane</keyword>
<reference evidence="11 12" key="1">
    <citation type="submission" date="2019-09" db="EMBL/GenBank/DDBJ databases">
        <title>Actinomadura physcomitrii sp. nov., a novel actinomycete isolated from moss [Physcomitrium sphaericum (Ludw) Fuernr].</title>
        <authorList>
            <person name="Liu C."/>
            <person name="Zhuang X."/>
        </authorList>
    </citation>
    <scope>NUCLEOTIDE SEQUENCE [LARGE SCALE GENOMIC DNA]</scope>
    <source>
        <strain evidence="11 12">CYP1-1B</strain>
    </source>
</reference>
<dbReference type="GO" id="GO:0051301">
    <property type="term" value="P:cell division"/>
    <property type="evidence" value="ECO:0007669"/>
    <property type="project" value="UniProtKB-KW"/>
</dbReference>
<comment type="subcellular location">
    <subcellularLocation>
        <location evidence="1">Membrane</location>
    </subcellularLocation>
</comment>
<dbReference type="Proteomes" id="UP000483004">
    <property type="component" value="Unassembled WGS sequence"/>
</dbReference>
<dbReference type="OrthoDB" id="9790760at2"/>
<dbReference type="InterPro" id="IPR034746">
    <property type="entry name" value="POTRA"/>
</dbReference>
<gene>
    <name evidence="11" type="ORF">F9B16_47640</name>
</gene>
<dbReference type="PANTHER" id="PTHR37820:SF1">
    <property type="entry name" value="CELL DIVISION PROTEIN FTSQ"/>
    <property type="match status" value="1"/>
</dbReference>
<dbReference type="PROSITE" id="PS51779">
    <property type="entry name" value="POTRA"/>
    <property type="match status" value="1"/>
</dbReference>
<dbReference type="InterPro" id="IPR013685">
    <property type="entry name" value="POTRA_FtsQ_type"/>
</dbReference>
<evidence type="ECO:0000256" key="7">
    <source>
        <dbReference type="ARBA" id="ARBA00023306"/>
    </source>
</evidence>
<dbReference type="InterPro" id="IPR050487">
    <property type="entry name" value="FtsQ_DivIB"/>
</dbReference>
<dbReference type="GO" id="GO:0005886">
    <property type="term" value="C:plasma membrane"/>
    <property type="evidence" value="ECO:0007669"/>
    <property type="project" value="TreeGrafter"/>
</dbReference>
<accession>A0A6L3VGK4</accession>
<evidence type="ECO:0000256" key="6">
    <source>
        <dbReference type="ARBA" id="ARBA00023136"/>
    </source>
</evidence>
<sequence>MTEARTDQPESEAGDRAADGPETAADRARPGRWKVIFVALLVLGALAAVGWVLLGSKLLVVRHVEVSGAALAPRDRIVAAAGIRLGVPMARLDTGAIRARVERLREVESAEVKRDWPATVRIVVHERVPVAVLQRGGRYQRLDRHGVTVADGASRPAGLPELTVASPGPSDPATLAALKVLTGLPERLRARVTEVEAADPASVELHMKGGLTVTWGPPERAAEKIRLLDSVERTASGRSLHSVDVSSPEVLITR</sequence>
<organism evidence="11 12">
    <name type="scientific">Actinomadura montaniterrae</name>
    <dbReference type="NCBI Taxonomy" id="1803903"/>
    <lineage>
        <taxon>Bacteria</taxon>
        <taxon>Bacillati</taxon>
        <taxon>Actinomycetota</taxon>
        <taxon>Actinomycetes</taxon>
        <taxon>Streptosporangiales</taxon>
        <taxon>Thermomonosporaceae</taxon>
        <taxon>Actinomadura</taxon>
    </lineage>
</organism>
<feature type="region of interest" description="Disordered" evidence="8">
    <location>
        <begin position="1"/>
        <end position="26"/>
    </location>
</feature>
<dbReference type="Gene3D" id="3.10.20.310">
    <property type="entry name" value="membrane protein fhac"/>
    <property type="match status" value="1"/>
</dbReference>
<evidence type="ECO:0000259" key="10">
    <source>
        <dbReference type="PROSITE" id="PS51779"/>
    </source>
</evidence>
<dbReference type="InterPro" id="IPR005548">
    <property type="entry name" value="Cell_div_FtsQ/DivIB_C"/>
</dbReference>
<comment type="caution">
    <text evidence="11">The sequence shown here is derived from an EMBL/GenBank/DDBJ whole genome shotgun (WGS) entry which is preliminary data.</text>
</comment>
<dbReference type="Pfam" id="PF03799">
    <property type="entry name" value="FtsQ_DivIB_C"/>
    <property type="match status" value="1"/>
</dbReference>
<dbReference type="Pfam" id="PF08478">
    <property type="entry name" value="POTRA_1"/>
    <property type="match status" value="1"/>
</dbReference>
<keyword evidence="5 9" id="KW-1133">Transmembrane helix</keyword>
<evidence type="ECO:0000313" key="11">
    <source>
        <dbReference type="EMBL" id="KAB2358701.1"/>
    </source>
</evidence>
<evidence type="ECO:0000256" key="1">
    <source>
        <dbReference type="ARBA" id="ARBA00004370"/>
    </source>
</evidence>
<dbReference type="AlphaFoldDB" id="A0A6L3VGK4"/>
<keyword evidence="12" id="KW-1185">Reference proteome</keyword>
<keyword evidence="4 9" id="KW-0812">Transmembrane</keyword>
<feature type="domain" description="POTRA" evidence="10">
    <location>
        <begin position="59"/>
        <end position="127"/>
    </location>
</feature>
<evidence type="ECO:0000256" key="4">
    <source>
        <dbReference type="ARBA" id="ARBA00022692"/>
    </source>
</evidence>
<name>A0A6L3VGK4_9ACTN</name>
<feature type="transmembrane region" description="Helical" evidence="9">
    <location>
        <begin position="35"/>
        <end position="54"/>
    </location>
</feature>
<dbReference type="PANTHER" id="PTHR37820">
    <property type="entry name" value="CELL DIVISION PROTEIN DIVIB"/>
    <property type="match status" value="1"/>
</dbReference>
<evidence type="ECO:0000256" key="9">
    <source>
        <dbReference type="SAM" id="Phobius"/>
    </source>
</evidence>
<evidence type="ECO:0000313" key="12">
    <source>
        <dbReference type="Proteomes" id="UP000483004"/>
    </source>
</evidence>
<dbReference type="RefSeq" id="WP_151546881.1">
    <property type="nucleotide sequence ID" value="NZ_WBMR01000339.1"/>
</dbReference>
<evidence type="ECO:0000256" key="8">
    <source>
        <dbReference type="SAM" id="MobiDB-lite"/>
    </source>
</evidence>
<evidence type="ECO:0000256" key="5">
    <source>
        <dbReference type="ARBA" id="ARBA00022989"/>
    </source>
</evidence>
<keyword evidence="2" id="KW-1003">Cell membrane</keyword>
<keyword evidence="3" id="KW-0132">Cell division</keyword>
<evidence type="ECO:0000256" key="3">
    <source>
        <dbReference type="ARBA" id="ARBA00022618"/>
    </source>
</evidence>
<protein>
    <submittedName>
        <fullName evidence="11">FtsQ-type POTRA domain-containing protein</fullName>
    </submittedName>
</protein>
<proteinExistence type="predicted"/>
<keyword evidence="7" id="KW-0131">Cell cycle</keyword>
<dbReference type="EMBL" id="WBMR01000339">
    <property type="protein sequence ID" value="KAB2358701.1"/>
    <property type="molecule type" value="Genomic_DNA"/>
</dbReference>